<reference evidence="3" key="1">
    <citation type="submission" date="2016-11" db="EMBL/GenBank/DDBJ databases">
        <authorList>
            <person name="Varghese N."/>
            <person name="Submissions S."/>
        </authorList>
    </citation>
    <scope>NUCLEOTIDE SEQUENCE [LARGE SCALE GENOMIC DNA]</scope>
    <source>
        <strain evidence="3">DSM 15285</strain>
    </source>
</reference>
<keyword evidence="1" id="KW-1133">Transmembrane helix</keyword>
<keyword evidence="1" id="KW-0812">Transmembrane</keyword>
<evidence type="ECO:0000313" key="3">
    <source>
        <dbReference type="Proteomes" id="UP000242520"/>
    </source>
</evidence>
<dbReference type="STRING" id="1123350.SAMN02744040_02041"/>
<organism evidence="2 3">
    <name type="scientific">Tepidibacter thalassicus DSM 15285</name>
    <dbReference type="NCBI Taxonomy" id="1123350"/>
    <lineage>
        <taxon>Bacteria</taxon>
        <taxon>Bacillati</taxon>
        <taxon>Bacillota</taxon>
        <taxon>Clostridia</taxon>
        <taxon>Peptostreptococcales</taxon>
        <taxon>Peptostreptococcaceae</taxon>
        <taxon>Tepidibacter</taxon>
    </lineage>
</organism>
<name>A0A1M5T5Z8_9FIRM</name>
<dbReference type="InterPro" id="IPR012902">
    <property type="entry name" value="N_methyl_site"/>
</dbReference>
<dbReference type="SUPFAM" id="SSF54523">
    <property type="entry name" value="Pili subunits"/>
    <property type="match status" value="1"/>
</dbReference>
<dbReference type="PROSITE" id="PS00409">
    <property type="entry name" value="PROKAR_NTER_METHYL"/>
    <property type="match status" value="1"/>
</dbReference>
<dbReference type="NCBIfam" id="TIGR02532">
    <property type="entry name" value="IV_pilin_GFxxxE"/>
    <property type="match status" value="1"/>
</dbReference>
<dbReference type="EMBL" id="FQXH01000028">
    <property type="protein sequence ID" value="SHH46187.1"/>
    <property type="molecule type" value="Genomic_DNA"/>
</dbReference>
<dbReference type="AlphaFoldDB" id="A0A1M5T5Z8"/>
<evidence type="ECO:0000256" key="1">
    <source>
        <dbReference type="SAM" id="Phobius"/>
    </source>
</evidence>
<dbReference type="Pfam" id="PF07963">
    <property type="entry name" value="N_methyl"/>
    <property type="match status" value="1"/>
</dbReference>
<protein>
    <submittedName>
        <fullName evidence="2">Prepilin-type N-terminal cleavage/methylation domain-containing protein</fullName>
    </submittedName>
</protein>
<dbReference type="Proteomes" id="UP000242520">
    <property type="component" value="Unassembled WGS sequence"/>
</dbReference>
<dbReference type="InterPro" id="IPR045584">
    <property type="entry name" value="Pilin-like"/>
</dbReference>
<proteinExistence type="predicted"/>
<keyword evidence="3" id="KW-1185">Reference proteome</keyword>
<dbReference type="OrthoDB" id="1753583at2"/>
<keyword evidence="1" id="KW-0472">Membrane</keyword>
<feature type="transmembrane region" description="Helical" evidence="1">
    <location>
        <begin position="12"/>
        <end position="34"/>
    </location>
</feature>
<sequence>MKSLKNIRGFTLIELLIVLAIASIVIGAVNSFFISNYKLFYRGNDQIILQDEVQKAMDEIIDKAMETEGVLSAKGKNNEDISNSSEEYEISSITFERSEGDLTIEYDDNSIYYKYNSQPRVKIAKHIDYLKIEPILENYKNCKGIRIVIEGSRGKAIVKVEDYVYFRNKEAVK</sequence>
<dbReference type="RefSeq" id="WP_072726089.1">
    <property type="nucleotide sequence ID" value="NZ_FQXH01000028.1"/>
</dbReference>
<evidence type="ECO:0000313" key="2">
    <source>
        <dbReference type="EMBL" id="SHH46187.1"/>
    </source>
</evidence>
<accession>A0A1M5T5Z8</accession>
<gene>
    <name evidence="2" type="ORF">SAMN02744040_02041</name>
</gene>